<dbReference type="EMBL" id="KI913966">
    <property type="protein sequence ID" value="ETV99855.1"/>
    <property type="molecule type" value="Genomic_DNA"/>
</dbReference>
<evidence type="ECO:0000256" key="2">
    <source>
        <dbReference type="ARBA" id="ARBA00022771"/>
    </source>
</evidence>
<evidence type="ECO:0000256" key="1">
    <source>
        <dbReference type="ARBA" id="ARBA00022723"/>
    </source>
</evidence>
<dbReference type="eggNOG" id="KOG1552">
    <property type="taxonomic scope" value="Eukaryota"/>
</dbReference>
<evidence type="ECO:0000256" key="3">
    <source>
        <dbReference type="ARBA" id="ARBA00022833"/>
    </source>
</evidence>
<dbReference type="PANTHER" id="PTHR43358">
    <property type="entry name" value="ALPHA/BETA-HYDROLASE"/>
    <property type="match status" value="1"/>
</dbReference>
<accession>A0A024U0C3</accession>
<sequence length="489" mass="53026">MGNSNAKAPSRQSRTAAASVARSASEGCLESPLPSSSMALSSATRTASHPPPSRTNHRREGMVTGGIQRGQEAVEDANRQLSYWYLVRHGYDQLVNLIIRPPRAKYDVEELGPTAFELCGRRFERTDFQVSVQRRGQPLQLQCSHWHPIAADRPAAALPCLIYLHGNSSCRLEAHSILRCVLSTGATVVAMDCIGCGASDGDYITLGYFERDDVHALVEHLRNLDSVSTIGLWGRSMGAVTALLHADRDPSIAGLVVDSAFANLDQLVHEVVEHGRQEGFTIPTLAVKIVLRCIRSSVHKRAQFDLKDVSPIDHVHQSFIPALFVAAHSDTFIRPHHTEALFAKYAGDKNLIKVQGDHNSPRPQYLLDSVGIFLQSVLRMDPAWQLHDPFASALPWCRQAEFLAQLLSADQVGLSALAPATSWPCQACTFINPPGCPHCLVCDTMVAMPPPAASHAPSSPHADVAAPMDDVAIPEANGCVETSTRDSGA</sequence>
<dbReference type="InterPro" id="IPR001876">
    <property type="entry name" value="Znf_RanBP2"/>
</dbReference>
<organism evidence="6">
    <name type="scientific">Aphanomyces invadans</name>
    <dbReference type="NCBI Taxonomy" id="157072"/>
    <lineage>
        <taxon>Eukaryota</taxon>
        <taxon>Sar</taxon>
        <taxon>Stramenopiles</taxon>
        <taxon>Oomycota</taxon>
        <taxon>Saprolegniomycetes</taxon>
        <taxon>Saprolegniales</taxon>
        <taxon>Verrucalvaceae</taxon>
        <taxon>Aphanomyces</taxon>
    </lineage>
</organism>
<dbReference type="InterPro" id="IPR052920">
    <property type="entry name" value="DNA-binding_regulatory"/>
</dbReference>
<dbReference type="SUPFAM" id="SSF90209">
    <property type="entry name" value="Ran binding protein zinc finger-like"/>
    <property type="match status" value="1"/>
</dbReference>
<evidence type="ECO:0000313" key="6">
    <source>
        <dbReference type="EMBL" id="ETV99855.1"/>
    </source>
</evidence>
<feature type="domain" description="RanBP2-type" evidence="5">
    <location>
        <begin position="423"/>
        <end position="442"/>
    </location>
</feature>
<dbReference type="Gene3D" id="2.30.30.380">
    <property type="entry name" value="Zn-finger domain of Sec23/24"/>
    <property type="match status" value="1"/>
</dbReference>
<evidence type="ECO:0000256" key="4">
    <source>
        <dbReference type="SAM" id="MobiDB-lite"/>
    </source>
</evidence>
<name>A0A024U0C3_9STRA</name>
<reference evidence="6" key="1">
    <citation type="submission" date="2013-12" db="EMBL/GenBank/DDBJ databases">
        <title>The Genome Sequence of Aphanomyces invadans NJM9701.</title>
        <authorList>
            <consortium name="The Broad Institute Genomics Platform"/>
            <person name="Russ C."/>
            <person name="Tyler B."/>
            <person name="van West P."/>
            <person name="Dieguez-Uribeondo J."/>
            <person name="Young S.K."/>
            <person name="Zeng Q."/>
            <person name="Gargeya S."/>
            <person name="Fitzgerald M."/>
            <person name="Abouelleil A."/>
            <person name="Alvarado L."/>
            <person name="Chapman S.B."/>
            <person name="Gainer-Dewar J."/>
            <person name="Goldberg J."/>
            <person name="Griggs A."/>
            <person name="Gujja S."/>
            <person name="Hansen M."/>
            <person name="Howarth C."/>
            <person name="Imamovic A."/>
            <person name="Ireland A."/>
            <person name="Larimer J."/>
            <person name="McCowan C."/>
            <person name="Murphy C."/>
            <person name="Pearson M."/>
            <person name="Poon T.W."/>
            <person name="Priest M."/>
            <person name="Roberts A."/>
            <person name="Saif S."/>
            <person name="Shea T."/>
            <person name="Sykes S."/>
            <person name="Wortman J."/>
            <person name="Nusbaum C."/>
            <person name="Birren B."/>
        </authorList>
    </citation>
    <scope>NUCLEOTIDE SEQUENCE [LARGE SCALE GENOMIC DNA]</scope>
    <source>
        <strain evidence="6">NJM9701</strain>
    </source>
</reference>
<dbReference type="VEuPathDB" id="FungiDB:H310_07893"/>
<dbReference type="Gene3D" id="3.40.50.1820">
    <property type="entry name" value="alpha/beta hydrolase"/>
    <property type="match status" value="1"/>
</dbReference>
<feature type="compositionally biased region" description="Low complexity" evidence="4">
    <location>
        <begin position="10"/>
        <end position="48"/>
    </location>
</feature>
<proteinExistence type="predicted"/>
<keyword evidence="1" id="KW-0479">Metal-binding</keyword>
<dbReference type="InterPro" id="IPR029058">
    <property type="entry name" value="AB_hydrolase_fold"/>
</dbReference>
<evidence type="ECO:0000259" key="5">
    <source>
        <dbReference type="PROSITE" id="PS01358"/>
    </source>
</evidence>
<dbReference type="STRING" id="157072.A0A024U0C3"/>
<dbReference type="RefSeq" id="XP_008871631.1">
    <property type="nucleotide sequence ID" value="XM_008873409.1"/>
</dbReference>
<gene>
    <name evidence="6" type="ORF">H310_07893</name>
</gene>
<dbReference type="OrthoDB" id="10249433at2759"/>
<dbReference type="GeneID" id="20084943"/>
<protein>
    <recommendedName>
        <fullName evidence="5">RanBP2-type domain-containing protein</fullName>
    </recommendedName>
</protein>
<keyword evidence="3" id="KW-0862">Zinc</keyword>
<dbReference type="AlphaFoldDB" id="A0A024U0C3"/>
<dbReference type="Pfam" id="PF12146">
    <property type="entry name" value="Hydrolase_4"/>
    <property type="match status" value="1"/>
</dbReference>
<dbReference type="InterPro" id="IPR022742">
    <property type="entry name" value="Hydrolase_4"/>
</dbReference>
<dbReference type="SUPFAM" id="SSF53474">
    <property type="entry name" value="alpha/beta-Hydrolases"/>
    <property type="match status" value="1"/>
</dbReference>
<feature type="region of interest" description="Disordered" evidence="4">
    <location>
        <begin position="1"/>
        <end position="61"/>
    </location>
</feature>
<dbReference type="GO" id="GO:0008270">
    <property type="term" value="F:zinc ion binding"/>
    <property type="evidence" value="ECO:0007669"/>
    <property type="project" value="UniProtKB-KW"/>
</dbReference>
<dbReference type="PROSITE" id="PS01358">
    <property type="entry name" value="ZF_RANBP2_1"/>
    <property type="match status" value="1"/>
</dbReference>
<dbReference type="SMART" id="SM00547">
    <property type="entry name" value="ZnF_RBZ"/>
    <property type="match status" value="1"/>
</dbReference>
<keyword evidence="2" id="KW-0863">Zinc-finger</keyword>
<dbReference type="PANTHER" id="PTHR43358:SF4">
    <property type="entry name" value="ALPHA_BETA HYDROLASE FOLD-1 DOMAIN-CONTAINING PROTEIN"/>
    <property type="match status" value="1"/>
</dbReference>
<dbReference type="InterPro" id="IPR036443">
    <property type="entry name" value="Znf_RanBP2_sf"/>
</dbReference>